<evidence type="ECO:0000313" key="2">
    <source>
        <dbReference type="Proteomes" id="UP000216725"/>
    </source>
</evidence>
<comment type="caution">
    <text evidence="1">The sequence shown here is derived from an EMBL/GenBank/DDBJ whole genome shotgun (WGS) entry which is preliminary data.</text>
</comment>
<organism evidence="1 2">
    <name type="scientific">Pseudoscardovia radai</name>
    <dbReference type="NCBI Taxonomy" id="987066"/>
    <lineage>
        <taxon>Bacteria</taxon>
        <taxon>Bacillati</taxon>
        <taxon>Actinomycetota</taxon>
        <taxon>Actinomycetes</taxon>
        <taxon>Bifidobacteriales</taxon>
        <taxon>Bifidobacteriaceae</taxon>
        <taxon>Pseudoscardovia</taxon>
    </lineage>
</organism>
<accession>A0A261EWQ7</accession>
<dbReference type="AlphaFoldDB" id="A0A261EWQ7"/>
<reference evidence="1 2" key="1">
    <citation type="journal article" date="2017" name="BMC Genomics">
        <title>Comparative genomic and phylogenomic analyses of the Bifidobacteriaceae family.</title>
        <authorList>
            <person name="Lugli G.A."/>
            <person name="Milani C."/>
            <person name="Turroni F."/>
            <person name="Duranti S."/>
            <person name="Mancabelli L."/>
            <person name="Mangifesta M."/>
            <person name="Ferrario C."/>
            <person name="Modesto M."/>
            <person name="Mattarelli P."/>
            <person name="Jiri K."/>
            <person name="van Sinderen D."/>
            <person name="Ventura M."/>
        </authorList>
    </citation>
    <scope>NUCLEOTIDE SEQUENCE [LARGE SCALE GENOMIC DNA]</scope>
    <source>
        <strain evidence="1 2">DSM 24742</strain>
    </source>
</reference>
<dbReference type="Proteomes" id="UP000216725">
    <property type="component" value="Unassembled WGS sequence"/>
</dbReference>
<dbReference type="EMBL" id="MWWR01000009">
    <property type="protein sequence ID" value="OZG51288.1"/>
    <property type="molecule type" value="Genomic_DNA"/>
</dbReference>
<protein>
    <submittedName>
        <fullName evidence="1">Uncharacterized protein</fullName>
    </submittedName>
</protein>
<keyword evidence="2" id="KW-1185">Reference proteome</keyword>
<sequence>MTMISNAGMPADRYADGHAIGAALRALADRCSDVSASADDICESAYALLGQTSLGDLVLYSFMAGDGDSRGRASSFLERMAADCEHMGFDTWCVSVLMRCVSAQEGDVPDDVGALLANLFLRFGRNDAVSDHLAWMVLAGRFTDVIDIMLPSASVTPDDAASIGELLRDVNGFALDNAAALERPRGTFSTVSEAASVAAGVAKTATDVTNGSATRGERDSEPSTETSYFEAWDCFSEQYLFDAGRLLSSLAELDGNGAGRDAAVSADIPAMPQQVEELLLSVVGTIPSYGPSGWPAWRDSITDIVTSYRNLSGAAGLAMLPAVAMTVAAEDVDLAGGDGLERLRWVAQSMSTILLMRVPDHHWSRNLATSLLSLRADDYLAAVEEYREEHREGTTGTFWQDASERNGA</sequence>
<name>A0A261EWQ7_9BIFI</name>
<proteinExistence type="predicted"/>
<dbReference type="RefSeq" id="WP_094661043.1">
    <property type="nucleotide sequence ID" value="NZ_JBKZBO010000019.1"/>
</dbReference>
<gene>
    <name evidence="1" type="ORF">PSRA_1232</name>
</gene>
<evidence type="ECO:0000313" key="1">
    <source>
        <dbReference type="EMBL" id="OZG51288.1"/>
    </source>
</evidence>